<gene>
    <name evidence="3" type="ORF">C0Q70_19455</name>
</gene>
<dbReference type="SMART" id="SM00248">
    <property type="entry name" value="ANK"/>
    <property type="match status" value="2"/>
</dbReference>
<protein>
    <recommendedName>
        <fullName evidence="2">SOCS box domain-containing protein</fullName>
    </recommendedName>
</protein>
<feature type="domain" description="SOCS box" evidence="2">
    <location>
        <begin position="239"/>
        <end position="298"/>
    </location>
</feature>
<proteinExistence type="predicted"/>
<dbReference type="Pfam" id="PF12796">
    <property type="entry name" value="Ank_2"/>
    <property type="match status" value="1"/>
</dbReference>
<comment type="caution">
    <text evidence="3">The sequence shown here is derived from an EMBL/GenBank/DDBJ whole genome shotgun (WGS) entry which is preliminary data.</text>
</comment>
<dbReference type="PROSITE" id="PS50225">
    <property type="entry name" value="SOCS"/>
    <property type="match status" value="1"/>
</dbReference>
<evidence type="ECO:0000256" key="1">
    <source>
        <dbReference type="PROSITE-ProRule" id="PRU00023"/>
    </source>
</evidence>
<evidence type="ECO:0000313" key="3">
    <source>
        <dbReference type="EMBL" id="PVD21284.1"/>
    </source>
</evidence>
<dbReference type="PROSITE" id="PS50297">
    <property type="entry name" value="ANK_REP_REGION"/>
    <property type="match status" value="1"/>
</dbReference>
<dbReference type="SUPFAM" id="SSF48403">
    <property type="entry name" value="Ankyrin repeat"/>
    <property type="match status" value="1"/>
</dbReference>
<dbReference type="AlphaFoldDB" id="A0A2T7NJD9"/>
<feature type="repeat" description="ANK" evidence="1">
    <location>
        <begin position="20"/>
        <end position="42"/>
    </location>
</feature>
<dbReference type="Pfam" id="PF07525">
    <property type="entry name" value="SOCS_box"/>
    <property type="match status" value="1"/>
</dbReference>
<dbReference type="GO" id="GO:0035556">
    <property type="term" value="P:intracellular signal transduction"/>
    <property type="evidence" value="ECO:0007669"/>
    <property type="project" value="InterPro"/>
</dbReference>
<dbReference type="InterPro" id="IPR036036">
    <property type="entry name" value="SOCS_box-like_dom_sf"/>
</dbReference>
<dbReference type="PROSITE" id="PS50088">
    <property type="entry name" value="ANK_REPEAT"/>
    <property type="match status" value="1"/>
</dbReference>
<dbReference type="InterPro" id="IPR002110">
    <property type="entry name" value="Ankyrin_rpt"/>
</dbReference>
<keyword evidence="1" id="KW-0040">ANK repeat</keyword>
<reference evidence="3 4" key="1">
    <citation type="submission" date="2018-04" db="EMBL/GenBank/DDBJ databases">
        <title>The genome of golden apple snail Pomacea canaliculata provides insight into stress tolerance and invasive adaptation.</title>
        <authorList>
            <person name="Liu C."/>
            <person name="Liu B."/>
            <person name="Ren Y."/>
            <person name="Zhang Y."/>
            <person name="Wang H."/>
            <person name="Li S."/>
            <person name="Jiang F."/>
            <person name="Yin L."/>
            <person name="Zhang G."/>
            <person name="Qian W."/>
            <person name="Fan W."/>
        </authorList>
    </citation>
    <scope>NUCLEOTIDE SEQUENCE [LARGE SCALE GENOMIC DNA]</scope>
    <source>
        <strain evidence="3">SZHN2017</strain>
        <tissue evidence="3">Muscle</tissue>
    </source>
</reference>
<sequence length="298" mass="33841">MKEVLSRCSEQQLSHRSSGSLNTPLHMSVMRGDFECVRLLLEYSPHKHVNIPDKYGNTALHLALKSMLHNIPYLNAAKEHIAASSEVGRENQSFIPAASKSNSSQKHVFEQLTWFQHNAIAIVEALVMAGADLHATCCPPSANDFQYYPLIYALRLCAEDETEGFIFEQEKFSSMLHLVSQQTIQSLQRWKVASTCMEENIITKFSVYAGVVRLLVLAGTEVSNRMRAELFQRFSSETSLINELCVFWDSCRIEKPPKLIHLAKQKIRLHLASVQKLHLISQIPLPPCLQDYVKINYL</sequence>
<dbReference type="SUPFAM" id="SSF158235">
    <property type="entry name" value="SOCS box-like"/>
    <property type="match status" value="1"/>
</dbReference>
<dbReference type="Proteomes" id="UP000245119">
    <property type="component" value="Linkage Group LG12"/>
</dbReference>
<accession>A0A2T7NJD9</accession>
<evidence type="ECO:0000313" key="4">
    <source>
        <dbReference type="Proteomes" id="UP000245119"/>
    </source>
</evidence>
<keyword evidence="4" id="KW-1185">Reference proteome</keyword>
<dbReference type="Gene3D" id="1.25.40.20">
    <property type="entry name" value="Ankyrin repeat-containing domain"/>
    <property type="match status" value="1"/>
</dbReference>
<organism evidence="3 4">
    <name type="scientific">Pomacea canaliculata</name>
    <name type="common">Golden apple snail</name>
    <dbReference type="NCBI Taxonomy" id="400727"/>
    <lineage>
        <taxon>Eukaryota</taxon>
        <taxon>Metazoa</taxon>
        <taxon>Spiralia</taxon>
        <taxon>Lophotrochozoa</taxon>
        <taxon>Mollusca</taxon>
        <taxon>Gastropoda</taxon>
        <taxon>Caenogastropoda</taxon>
        <taxon>Architaenioglossa</taxon>
        <taxon>Ampullarioidea</taxon>
        <taxon>Ampullariidae</taxon>
        <taxon>Pomacea</taxon>
    </lineage>
</organism>
<dbReference type="InterPro" id="IPR036770">
    <property type="entry name" value="Ankyrin_rpt-contain_sf"/>
</dbReference>
<evidence type="ECO:0000259" key="2">
    <source>
        <dbReference type="PROSITE" id="PS50225"/>
    </source>
</evidence>
<name>A0A2T7NJD9_POMCA</name>
<dbReference type="STRING" id="400727.A0A2T7NJD9"/>
<dbReference type="OrthoDB" id="2157354at2759"/>
<dbReference type="InterPro" id="IPR001496">
    <property type="entry name" value="SOCS_box"/>
</dbReference>
<dbReference type="EMBL" id="PZQS01000012">
    <property type="protein sequence ID" value="PVD21284.1"/>
    <property type="molecule type" value="Genomic_DNA"/>
</dbReference>